<organism evidence="2 3">
    <name type="scientific">Muricoccus pecuniae</name>
    <dbReference type="NCBI Taxonomy" id="693023"/>
    <lineage>
        <taxon>Bacteria</taxon>
        <taxon>Pseudomonadati</taxon>
        <taxon>Pseudomonadota</taxon>
        <taxon>Alphaproteobacteria</taxon>
        <taxon>Acetobacterales</taxon>
        <taxon>Roseomonadaceae</taxon>
        <taxon>Muricoccus</taxon>
    </lineage>
</organism>
<proteinExistence type="predicted"/>
<dbReference type="RefSeq" id="WP_184522140.1">
    <property type="nucleotide sequence ID" value="NZ_JACIJD010000059.1"/>
</dbReference>
<feature type="non-terminal residue" evidence="2">
    <location>
        <position position="1"/>
    </location>
</feature>
<evidence type="ECO:0000256" key="1">
    <source>
        <dbReference type="SAM" id="MobiDB-lite"/>
    </source>
</evidence>
<reference evidence="2 3" key="1">
    <citation type="submission" date="2020-08" db="EMBL/GenBank/DDBJ databases">
        <title>Genomic Encyclopedia of Type Strains, Phase IV (KMG-IV): sequencing the most valuable type-strain genomes for metagenomic binning, comparative biology and taxonomic classification.</title>
        <authorList>
            <person name="Goeker M."/>
        </authorList>
    </citation>
    <scope>NUCLEOTIDE SEQUENCE [LARGE SCALE GENOMIC DNA]</scope>
    <source>
        <strain evidence="2 3">DSM 25622</strain>
    </source>
</reference>
<feature type="compositionally biased region" description="Polar residues" evidence="1">
    <location>
        <begin position="1"/>
        <end position="12"/>
    </location>
</feature>
<feature type="region of interest" description="Disordered" evidence="1">
    <location>
        <begin position="1"/>
        <end position="26"/>
    </location>
</feature>
<dbReference type="EMBL" id="JACIJD010000059">
    <property type="protein sequence ID" value="MBB5696591.1"/>
    <property type="molecule type" value="Genomic_DNA"/>
</dbReference>
<evidence type="ECO:0000313" key="2">
    <source>
        <dbReference type="EMBL" id="MBB5696591.1"/>
    </source>
</evidence>
<name>A0A840YJ29_9PROT</name>
<evidence type="ECO:0000313" key="3">
    <source>
        <dbReference type="Proteomes" id="UP000580654"/>
    </source>
</evidence>
<dbReference type="Proteomes" id="UP000580654">
    <property type="component" value="Unassembled WGS sequence"/>
</dbReference>
<keyword evidence="3" id="KW-1185">Reference proteome</keyword>
<sequence length="70" mass="7420">HTLQHRVTSPSVTLPRRQHAPGQYGLKPPLTGALRLAELLIALAKGDAVLDALGRGEEAQVLRWSATSAG</sequence>
<dbReference type="AlphaFoldDB" id="A0A840YJ29"/>
<protein>
    <submittedName>
        <fullName evidence="2">Uncharacterized protein</fullName>
    </submittedName>
</protein>
<gene>
    <name evidence="2" type="ORF">FHS87_004662</name>
</gene>
<accession>A0A840YJ29</accession>
<comment type="caution">
    <text evidence="2">The sequence shown here is derived from an EMBL/GenBank/DDBJ whole genome shotgun (WGS) entry which is preliminary data.</text>
</comment>